<reference evidence="1 2" key="1">
    <citation type="journal article" date="2010" name="Int. J. Syst. Evol. Microbiol.">
        <title>Vagococcus penaei sp. nov., isolated from spoilage microbiota of cooked shrimp (Penaeus vannamei).</title>
        <authorList>
            <person name="Jaffres E."/>
            <person name="Prevost H."/>
            <person name="Rossero A."/>
            <person name="Joffraud J.J."/>
            <person name="Dousset X."/>
        </authorList>
    </citation>
    <scope>NUCLEOTIDE SEQUENCE [LARGE SCALE GENOMIC DNA]</scope>
    <source>
        <strain evidence="1 2">CD276</strain>
    </source>
</reference>
<protein>
    <submittedName>
        <fullName evidence="1">Uncharacterized protein</fullName>
    </submittedName>
</protein>
<proteinExistence type="predicted"/>
<organism evidence="1 2">
    <name type="scientific">Vagococcus penaei</name>
    <dbReference type="NCBI Taxonomy" id="633807"/>
    <lineage>
        <taxon>Bacteria</taxon>
        <taxon>Bacillati</taxon>
        <taxon>Bacillota</taxon>
        <taxon>Bacilli</taxon>
        <taxon>Lactobacillales</taxon>
        <taxon>Enterococcaceae</taxon>
        <taxon>Vagococcus</taxon>
    </lineage>
</organism>
<dbReference type="Proteomes" id="UP000188246">
    <property type="component" value="Chromosome"/>
</dbReference>
<dbReference type="AlphaFoldDB" id="A0A1Q2D5F6"/>
<dbReference type="KEGG" id="vpi:BW732_04925"/>
<evidence type="ECO:0000313" key="2">
    <source>
        <dbReference type="Proteomes" id="UP000188246"/>
    </source>
</evidence>
<name>A0A1Q2D5F6_9ENTE</name>
<keyword evidence="2" id="KW-1185">Reference proteome</keyword>
<dbReference type="EMBL" id="CP019609">
    <property type="protein sequence ID" value="AQP53642.1"/>
    <property type="molecule type" value="Genomic_DNA"/>
</dbReference>
<evidence type="ECO:0000313" key="1">
    <source>
        <dbReference type="EMBL" id="AQP53642.1"/>
    </source>
</evidence>
<sequence>MNFTRKFFQNIADTMAILYSLWFFVILMFVGILFIYMFTGYLMNPFLPLGLFFIYALFCESERYKGIGWLVAIVFTIVMLTAGSIPTTEEQEAMKREKENEEYAKKQEKLKYAAKLYSFKDSDGNEIIREKSELDESEEPQKRYRLKNGQKFLVTFQLFLKDSEEEDEYPLKKELKLNRFRVNADEVYFYFYPLKEVTYDETTGELTGVVELKFSDNVTVIEDEFRLQLVSEENNLIGIKSYRTYYNIEYEDAYPEEEKIIESSEVKQEVTNPSVTSKVEPEDVIITEGNVEDWDHILDDWELEEAREQDEFYE</sequence>
<dbReference type="RefSeq" id="WP_077275730.1">
    <property type="nucleotide sequence ID" value="NZ_CP019609.1"/>
</dbReference>
<dbReference type="OrthoDB" id="9999091at2"/>
<accession>A0A1Q2D5F6</accession>
<gene>
    <name evidence="1" type="ORF">BW732_04925</name>
</gene>